<accession>A0A1N6KGC8</accession>
<proteinExistence type="predicted"/>
<name>A0A1N6KGC8_9BURK</name>
<dbReference type="AlphaFoldDB" id="A0A1N6KGC8"/>
<gene>
    <name evidence="1" type="ORF">SAMN05444168_7130</name>
</gene>
<protein>
    <submittedName>
        <fullName evidence="1">Uncharacterized protein</fullName>
    </submittedName>
</protein>
<evidence type="ECO:0000313" key="1">
    <source>
        <dbReference type="EMBL" id="SIO55622.1"/>
    </source>
</evidence>
<dbReference type="EMBL" id="FSRM01000002">
    <property type="protein sequence ID" value="SIO55622.1"/>
    <property type="molecule type" value="Genomic_DNA"/>
</dbReference>
<sequence>MLTLIDQDIAHITRVMKPSVCGDFGGCILPPDYWRKRLFRLLDAHHVTKPQLCSIDDLLLQLDELDAAIRHGKVTADT</sequence>
<dbReference type="RefSeq" id="WP_074268851.1">
    <property type="nucleotide sequence ID" value="NZ_FSRM01000002.1"/>
</dbReference>
<dbReference type="OrthoDB" id="9007456at2"/>
<dbReference type="Proteomes" id="UP000184693">
    <property type="component" value="Unassembled WGS sequence"/>
</dbReference>
<organism evidence="1 2">
    <name type="scientific">Paraburkholderia phenazinium</name>
    <dbReference type="NCBI Taxonomy" id="60549"/>
    <lineage>
        <taxon>Bacteria</taxon>
        <taxon>Pseudomonadati</taxon>
        <taxon>Pseudomonadota</taxon>
        <taxon>Betaproteobacteria</taxon>
        <taxon>Burkholderiales</taxon>
        <taxon>Burkholderiaceae</taxon>
        <taxon>Paraburkholderia</taxon>
    </lineage>
</organism>
<reference evidence="1 2" key="1">
    <citation type="submission" date="2016-11" db="EMBL/GenBank/DDBJ databases">
        <authorList>
            <person name="Jaros S."/>
            <person name="Januszkiewicz K."/>
            <person name="Wedrychowicz H."/>
        </authorList>
    </citation>
    <scope>NUCLEOTIDE SEQUENCE [LARGE SCALE GENOMIC DNA]</scope>
    <source>
        <strain evidence="1 2">GAS86</strain>
    </source>
</reference>
<evidence type="ECO:0000313" key="2">
    <source>
        <dbReference type="Proteomes" id="UP000184693"/>
    </source>
</evidence>